<dbReference type="eggNOG" id="COG1687">
    <property type="taxonomic scope" value="Bacteria"/>
</dbReference>
<reference evidence="3 5" key="2">
    <citation type="journal article" date="2015" name="Genome Announc.">
        <title>Expanding the biotechnology potential of lactobacilli through comparative genomics of 213 strains and associated genera.</title>
        <authorList>
            <person name="Sun Z."/>
            <person name="Harris H.M."/>
            <person name="McCann A."/>
            <person name="Guo C."/>
            <person name="Argimon S."/>
            <person name="Zhang W."/>
            <person name="Yang X."/>
            <person name="Jeffery I.B."/>
            <person name="Cooney J.C."/>
            <person name="Kagawa T.F."/>
            <person name="Liu W."/>
            <person name="Song Y."/>
            <person name="Salvetti E."/>
            <person name="Wrobel A."/>
            <person name="Rasinkangas P."/>
            <person name="Parkhill J."/>
            <person name="Rea M.C."/>
            <person name="O'Sullivan O."/>
            <person name="Ritari J."/>
            <person name="Douillard F.P."/>
            <person name="Paul Ross R."/>
            <person name="Yang R."/>
            <person name="Briner A.E."/>
            <person name="Felis G.E."/>
            <person name="de Vos W.M."/>
            <person name="Barrangou R."/>
            <person name="Klaenhammer T.R."/>
            <person name="Caufield P.W."/>
            <person name="Cui Y."/>
            <person name="Zhang H."/>
            <person name="O'Toole P.W."/>
        </authorList>
    </citation>
    <scope>NUCLEOTIDE SEQUENCE [LARGE SCALE GENOMIC DNA]</scope>
    <source>
        <strain evidence="3 5">DSM 16041</strain>
    </source>
</reference>
<feature type="transmembrane region" description="Helical" evidence="1">
    <location>
        <begin position="71"/>
        <end position="89"/>
    </location>
</feature>
<proteinExistence type="predicted"/>
<dbReference type="STRING" id="525309.HMPREF0494_0086"/>
<protein>
    <submittedName>
        <fullName evidence="2">Branched-chain amino acid transport protein AzlD</fullName>
    </submittedName>
    <submittedName>
        <fullName evidence="3">Branched-chain amino acid transporter AzlD</fullName>
    </submittedName>
</protein>
<keyword evidence="5" id="KW-1185">Reference proteome</keyword>
<accession>C8P442</accession>
<evidence type="ECO:0000313" key="4">
    <source>
        <dbReference type="Proteomes" id="UP000003675"/>
    </source>
</evidence>
<dbReference type="EMBL" id="AZDK01000002">
    <property type="protein sequence ID" value="KRK60639.1"/>
    <property type="molecule type" value="Genomic_DNA"/>
</dbReference>
<dbReference type="HOGENOM" id="CLU_144816_1_1_9"/>
<feature type="transmembrane region" description="Helical" evidence="1">
    <location>
        <begin position="94"/>
        <end position="111"/>
    </location>
</feature>
<feature type="transmembrane region" description="Helical" evidence="1">
    <location>
        <begin position="45"/>
        <end position="65"/>
    </location>
</feature>
<dbReference type="RefSeq" id="WP_007124758.1">
    <property type="nucleotide sequence ID" value="NZ_AZDK01000002.1"/>
</dbReference>
<keyword evidence="1" id="KW-0472">Membrane</keyword>
<dbReference type="Proteomes" id="UP000051883">
    <property type="component" value="Unassembled WGS sequence"/>
</dbReference>
<sequence length="112" mass="12630">MGIIEQMATIALAAVTNFITRWLPFHLFTQRKTKQDEVAPFIKGLGEFLPPAIMTMLVVYCYRNVNLTNLSASLPELLAGLITVAVHLWQRKMFLSLALGTLSYILLVNFVF</sequence>
<gene>
    <name evidence="2" type="primary">azlD</name>
    <name evidence="3" type="ORF">FC31_GL000664</name>
    <name evidence="2" type="ORF">HMPREF0494_0086</name>
</gene>
<evidence type="ECO:0000256" key="1">
    <source>
        <dbReference type="SAM" id="Phobius"/>
    </source>
</evidence>
<dbReference type="EMBL" id="ACLL01000005">
    <property type="protein sequence ID" value="EEW54709.1"/>
    <property type="molecule type" value="Genomic_DNA"/>
</dbReference>
<keyword evidence="1" id="KW-0812">Transmembrane</keyword>
<evidence type="ECO:0000313" key="5">
    <source>
        <dbReference type="Proteomes" id="UP000051883"/>
    </source>
</evidence>
<organism evidence="2 4">
    <name type="scientific">Limosilactobacillus antri DSM 16041</name>
    <dbReference type="NCBI Taxonomy" id="525309"/>
    <lineage>
        <taxon>Bacteria</taxon>
        <taxon>Bacillati</taxon>
        <taxon>Bacillota</taxon>
        <taxon>Bacilli</taxon>
        <taxon>Lactobacillales</taxon>
        <taxon>Lactobacillaceae</taxon>
        <taxon>Limosilactobacillus</taxon>
    </lineage>
</organism>
<dbReference type="Pfam" id="PF05437">
    <property type="entry name" value="AzlD"/>
    <property type="match status" value="1"/>
</dbReference>
<reference evidence="2 4" key="1">
    <citation type="submission" date="2009-09" db="EMBL/GenBank/DDBJ databases">
        <authorList>
            <person name="Qin X."/>
            <person name="Bachman B."/>
            <person name="Battles P."/>
            <person name="Bell A."/>
            <person name="Bess C."/>
            <person name="Bickham C."/>
            <person name="Chaboub L."/>
            <person name="Chen D."/>
            <person name="Coyle M."/>
            <person name="Deiros D.R."/>
            <person name="Dinh H."/>
            <person name="Forbes L."/>
            <person name="Fowler G."/>
            <person name="Francisco L."/>
            <person name="Fu Q."/>
            <person name="Gubbala S."/>
            <person name="Hale W."/>
            <person name="Han Y."/>
            <person name="Hemphill L."/>
            <person name="Highlander S.K."/>
            <person name="Hirani K."/>
            <person name="Hogues M."/>
            <person name="Jackson L."/>
            <person name="Jakkamsetti A."/>
            <person name="Javaid M."/>
            <person name="Jiang H."/>
            <person name="Korchina V."/>
            <person name="Kovar C."/>
            <person name="Lara F."/>
            <person name="Lee S."/>
            <person name="Mata R."/>
            <person name="Mathew T."/>
            <person name="Moen C."/>
            <person name="Morales K."/>
            <person name="Munidasa M."/>
            <person name="Nazareth L."/>
            <person name="Ngo R."/>
            <person name="Nguyen L."/>
            <person name="Okwuonu G."/>
            <person name="Ongeri F."/>
            <person name="Patil S."/>
            <person name="Petrosino J."/>
            <person name="Pham C."/>
            <person name="Pham P."/>
            <person name="Pu L.-L."/>
            <person name="Puazo M."/>
            <person name="Raj R."/>
            <person name="Reid J."/>
            <person name="Rouhana J."/>
            <person name="Saada N."/>
            <person name="Shang Y."/>
            <person name="Simmons D."/>
            <person name="Thornton R."/>
            <person name="Warren J."/>
            <person name="Weissenberger G."/>
            <person name="Zhang J."/>
            <person name="Zhang L."/>
            <person name="Zhou C."/>
            <person name="Zhu D."/>
            <person name="Muzny D."/>
            <person name="Worley K."/>
            <person name="Gibbs R."/>
        </authorList>
    </citation>
    <scope>NUCLEOTIDE SEQUENCE [LARGE SCALE GENOMIC DNA]</scope>
    <source>
        <strain evidence="2 4">DSM 16041</strain>
    </source>
</reference>
<dbReference type="InterPro" id="IPR008407">
    <property type="entry name" value="Brnchd-chn_aa_trnsp_AzlD"/>
</dbReference>
<evidence type="ECO:0000313" key="2">
    <source>
        <dbReference type="EMBL" id="EEW54709.1"/>
    </source>
</evidence>
<dbReference type="PIRSF" id="PIRSF003203">
    <property type="entry name" value="AzlD"/>
    <property type="match status" value="1"/>
</dbReference>
<dbReference type="OrthoDB" id="308265at2"/>
<feature type="transmembrane region" description="Helical" evidence="1">
    <location>
        <begin position="6"/>
        <end position="24"/>
    </location>
</feature>
<name>C8P442_9LACO</name>
<dbReference type="Proteomes" id="UP000003675">
    <property type="component" value="Unassembled WGS sequence"/>
</dbReference>
<evidence type="ECO:0000313" key="3">
    <source>
        <dbReference type="EMBL" id="KRK60639.1"/>
    </source>
</evidence>
<dbReference type="AlphaFoldDB" id="C8P442"/>
<keyword evidence="1" id="KW-1133">Transmembrane helix</keyword>
<dbReference type="PATRIC" id="fig|525309.8.peg.677"/>
<comment type="caution">
    <text evidence="2">The sequence shown here is derived from an EMBL/GenBank/DDBJ whole genome shotgun (WGS) entry which is preliminary data.</text>
</comment>